<dbReference type="Proteomes" id="UP000696280">
    <property type="component" value="Unassembled WGS sequence"/>
</dbReference>
<dbReference type="OrthoDB" id="10436973at2759"/>
<keyword evidence="2" id="KW-1185">Reference proteome</keyword>
<organism evidence="1 2">
    <name type="scientific">Hymenoscyphus fraxineus</name>
    <dbReference type="NCBI Taxonomy" id="746836"/>
    <lineage>
        <taxon>Eukaryota</taxon>
        <taxon>Fungi</taxon>
        <taxon>Dikarya</taxon>
        <taxon>Ascomycota</taxon>
        <taxon>Pezizomycotina</taxon>
        <taxon>Leotiomycetes</taxon>
        <taxon>Helotiales</taxon>
        <taxon>Helotiaceae</taxon>
        <taxon>Hymenoscyphus</taxon>
    </lineage>
</organism>
<proteinExistence type="predicted"/>
<dbReference type="EMBL" id="CAJVRL010000081">
    <property type="protein sequence ID" value="CAG8957902.1"/>
    <property type="molecule type" value="Genomic_DNA"/>
</dbReference>
<evidence type="ECO:0000313" key="2">
    <source>
        <dbReference type="Proteomes" id="UP000696280"/>
    </source>
</evidence>
<reference evidence="1" key="1">
    <citation type="submission" date="2021-07" db="EMBL/GenBank/DDBJ databases">
        <authorList>
            <person name="Durling M."/>
        </authorList>
    </citation>
    <scope>NUCLEOTIDE SEQUENCE</scope>
</reference>
<dbReference type="AlphaFoldDB" id="A0A9N9L5H8"/>
<comment type="caution">
    <text evidence="1">The sequence shown here is derived from an EMBL/GenBank/DDBJ whole genome shotgun (WGS) entry which is preliminary data.</text>
</comment>
<evidence type="ECO:0000313" key="1">
    <source>
        <dbReference type="EMBL" id="CAG8957902.1"/>
    </source>
</evidence>
<gene>
    <name evidence="1" type="ORF">HYFRA_00000243</name>
</gene>
<sequence>MDHQTFRSNPNSPESTSTITTYLTSITQHNFPKAPNISHCILLPSNNLTIIKSNKTKRKEFMNKLLHRPPTHPLSKNDKKFFKAIHEAAMRYYTTTKAEILKPLDKESKHLEFITRSLDTLPQVQKNLLEKDTLEGDEAQMSDPVYRNLKEGVEDFLEGCMGDKEAAIENVRDVLVEGRKRLELAVATGYTEDPPHLHPELLAFYKLHNFTIQSYLDNKTFILTQVEDSLAKHSFCTQEILSALGAFARNLNIHGSLEGDRKRAEVEFYRETKKSIEMLIEELGPGSEKDTIDILKKQLERDGGMEELLGGYTRGVALAYLEWREGEGERG</sequence>
<name>A0A9N9L5H8_9HELO</name>
<protein>
    <submittedName>
        <fullName evidence="1">Uncharacterized protein</fullName>
    </submittedName>
</protein>
<accession>A0A9N9L5H8</accession>